<dbReference type="Proteomes" id="UP000319801">
    <property type="component" value="Unassembled WGS sequence"/>
</dbReference>
<dbReference type="Gene3D" id="2.60.40.10">
    <property type="entry name" value="Immunoglobulins"/>
    <property type="match status" value="2"/>
</dbReference>
<dbReference type="InterPro" id="IPR013783">
    <property type="entry name" value="Ig-like_fold"/>
</dbReference>
<comment type="caution">
    <text evidence="3">The sequence shown here is derived from an EMBL/GenBank/DDBJ whole genome shotgun (WGS) entry which is preliminary data.</text>
</comment>
<feature type="chain" id="PRO_5021873365" evidence="1">
    <location>
        <begin position="19"/>
        <end position="307"/>
    </location>
</feature>
<sequence length="307" mass="34477">MLLLWSVNLLFFVSLESTDRLELMLGQNTTSPPGSGESADLSVEVCVRSSWSLEVRWTENQHTAEQTYQIQIGQGQQNVGSNRLRLFPMQEVLQEGSSIFFCCIPSDGAHITALHFFNTPYPLIHISPRVRAIRVLGLNTTNMGVNFICQDNLGTRRAVLNYVTFPPEKPKNLSCETSNLKNVVCSWTPGRTPNLSGVRRRRYTLHILNSDGRMFSCDARSSSCQFPVFPHLIFYNISVVVSEKIGALAVEECESCEVEIMEQELHTHTVLTADSDHEELMTATNLTYLLLSNTPEHAQHSDGEVKE</sequence>
<keyword evidence="3" id="KW-0675">Receptor</keyword>
<feature type="domain" description="Leukemia inhibitory factor receptor-like Ig-like" evidence="2">
    <location>
        <begin position="87"/>
        <end position="159"/>
    </location>
</feature>
<evidence type="ECO:0000256" key="1">
    <source>
        <dbReference type="SAM" id="SignalP"/>
    </source>
</evidence>
<dbReference type="SUPFAM" id="SSF49265">
    <property type="entry name" value="Fibronectin type III"/>
    <property type="match status" value="1"/>
</dbReference>
<organism evidence="3 4">
    <name type="scientific">Bagarius yarrelli</name>
    <name type="common">Goonch</name>
    <name type="synonym">Bagrus yarrelli</name>
    <dbReference type="NCBI Taxonomy" id="175774"/>
    <lineage>
        <taxon>Eukaryota</taxon>
        <taxon>Metazoa</taxon>
        <taxon>Chordata</taxon>
        <taxon>Craniata</taxon>
        <taxon>Vertebrata</taxon>
        <taxon>Euteleostomi</taxon>
        <taxon>Actinopterygii</taxon>
        <taxon>Neopterygii</taxon>
        <taxon>Teleostei</taxon>
        <taxon>Ostariophysi</taxon>
        <taxon>Siluriformes</taxon>
        <taxon>Sisoridae</taxon>
        <taxon>Sisorinae</taxon>
        <taxon>Bagarius</taxon>
    </lineage>
</organism>
<dbReference type="InterPro" id="IPR048497">
    <property type="entry name" value="LIF-R-like_Ig-like"/>
</dbReference>
<dbReference type="Pfam" id="PF21177">
    <property type="entry name" value="LIF-R_Ig-like"/>
    <property type="match status" value="1"/>
</dbReference>
<proteinExistence type="predicted"/>
<evidence type="ECO:0000313" key="4">
    <source>
        <dbReference type="Proteomes" id="UP000319801"/>
    </source>
</evidence>
<keyword evidence="4" id="KW-1185">Reference proteome</keyword>
<keyword evidence="1" id="KW-0732">Signal</keyword>
<dbReference type="AlphaFoldDB" id="A0A556VCT4"/>
<feature type="signal peptide" evidence="1">
    <location>
        <begin position="1"/>
        <end position="18"/>
    </location>
</feature>
<protein>
    <submittedName>
        <fullName evidence="3">Leukemia inhibitory factor receptor</fullName>
    </submittedName>
</protein>
<dbReference type="Pfam" id="PF25552">
    <property type="entry name" value="LIFR_D4"/>
    <property type="match status" value="1"/>
</dbReference>
<evidence type="ECO:0000313" key="3">
    <source>
        <dbReference type="EMBL" id="TTM35974.1"/>
    </source>
</evidence>
<gene>
    <name evidence="3" type="ORF">Baya_15836</name>
</gene>
<evidence type="ECO:0000259" key="2">
    <source>
        <dbReference type="Pfam" id="PF21177"/>
    </source>
</evidence>
<dbReference type="EMBL" id="VCAZ01000240">
    <property type="protein sequence ID" value="TTM35974.1"/>
    <property type="molecule type" value="Genomic_DNA"/>
</dbReference>
<name>A0A556VCT4_BAGYA</name>
<dbReference type="OrthoDB" id="6382334at2759"/>
<dbReference type="InterPro" id="IPR036116">
    <property type="entry name" value="FN3_sf"/>
</dbReference>
<accession>A0A556VCT4</accession>
<reference evidence="3 4" key="1">
    <citation type="journal article" date="2019" name="Genome Biol. Evol.">
        <title>Whole-Genome Sequencing of the Giant Devil Catfish, Bagarius yarrelli.</title>
        <authorList>
            <person name="Jiang W."/>
            <person name="Lv Y."/>
            <person name="Cheng L."/>
            <person name="Yang K."/>
            <person name="Chao B."/>
            <person name="Wang X."/>
            <person name="Li Y."/>
            <person name="Pan X."/>
            <person name="You X."/>
            <person name="Zhang Y."/>
            <person name="Yang J."/>
            <person name="Li J."/>
            <person name="Zhang X."/>
            <person name="Liu S."/>
            <person name="Sun C."/>
            <person name="Yang J."/>
            <person name="Shi Q."/>
        </authorList>
    </citation>
    <scope>NUCLEOTIDE SEQUENCE [LARGE SCALE GENOMIC DNA]</scope>
    <source>
        <strain evidence="3">JWS20170419001</strain>
        <tissue evidence="3">Muscle</tissue>
    </source>
</reference>